<feature type="domain" description="Trichome birefringence-like N-terminal" evidence="9">
    <location>
        <begin position="56"/>
        <end position="109"/>
    </location>
</feature>
<dbReference type="EMBL" id="CP144698">
    <property type="protein sequence ID" value="WVZ17542.1"/>
    <property type="molecule type" value="Genomic_DNA"/>
</dbReference>
<keyword evidence="4" id="KW-0735">Signal-anchor</keyword>
<gene>
    <name evidence="10" type="ORF">V8G54_010524</name>
</gene>
<evidence type="ECO:0000256" key="2">
    <source>
        <dbReference type="ARBA" id="ARBA00007727"/>
    </source>
</evidence>
<dbReference type="Pfam" id="PF14416">
    <property type="entry name" value="PMR5N"/>
    <property type="match status" value="1"/>
</dbReference>
<dbReference type="InterPro" id="IPR025846">
    <property type="entry name" value="TBL_N"/>
</dbReference>
<evidence type="ECO:0000256" key="1">
    <source>
        <dbReference type="ARBA" id="ARBA00004167"/>
    </source>
</evidence>
<keyword evidence="11" id="KW-1185">Reference proteome</keyword>
<reference evidence="10 11" key="1">
    <citation type="journal article" date="2023" name="Life. Sci Alliance">
        <title>Evolutionary insights into 3D genome organization and epigenetic landscape of Vigna mungo.</title>
        <authorList>
            <person name="Junaid A."/>
            <person name="Singh B."/>
            <person name="Bhatia S."/>
        </authorList>
    </citation>
    <scope>NUCLEOTIDE SEQUENCE [LARGE SCALE GENOMIC DNA]</scope>
    <source>
        <strain evidence="10">Urdbean</strain>
    </source>
</reference>
<dbReference type="Proteomes" id="UP001374535">
    <property type="component" value="Chromosome 3"/>
</dbReference>
<proteinExistence type="inferred from homology"/>
<feature type="domain" description="Trichome birefringence-like C-terminal" evidence="8">
    <location>
        <begin position="110"/>
        <end position="252"/>
    </location>
</feature>
<name>A0AAQ3NZ83_VIGMU</name>
<protein>
    <recommendedName>
        <fullName evidence="12">Trichome birefringence-like N-terminal domain-containing protein</fullName>
    </recommendedName>
</protein>
<evidence type="ECO:0000256" key="6">
    <source>
        <dbReference type="ARBA" id="ARBA00023136"/>
    </source>
</evidence>
<comment type="similarity">
    <text evidence="2">Belongs to the PC-esterase family. TBL subfamily.</text>
</comment>
<accession>A0AAQ3NZ83</accession>
<keyword evidence="3 7" id="KW-0812">Transmembrane</keyword>
<dbReference type="GO" id="GO:0016020">
    <property type="term" value="C:membrane"/>
    <property type="evidence" value="ECO:0007669"/>
    <property type="project" value="UniProtKB-SubCell"/>
</dbReference>
<evidence type="ECO:0000259" key="8">
    <source>
        <dbReference type="Pfam" id="PF13839"/>
    </source>
</evidence>
<dbReference type="PANTHER" id="PTHR32285">
    <property type="entry name" value="PROTEIN TRICHOME BIREFRINGENCE-LIKE 9-RELATED"/>
    <property type="match status" value="1"/>
</dbReference>
<evidence type="ECO:0000256" key="5">
    <source>
        <dbReference type="ARBA" id="ARBA00022989"/>
    </source>
</evidence>
<evidence type="ECO:0000313" key="10">
    <source>
        <dbReference type="EMBL" id="WVZ17542.1"/>
    </source>
</evidence>
<organism evidence="10 11">
    <name type="scientific">Vigna mungo</name>
    <name type="common">Black gram</name>
    <name type="synonym">Phaseolus mungo</name>
    <dbReference type="NCBI Taxonomy" id="3915"/>
    <lineage>
        <taxon>Eukaryota</taxon>
        <taxon>Viridiplantae</taxon>
        <taxon>Streptophyta</taxon>
        <taxon>Embryophyta</taxon>
        <taxon>Tracheophyta</taxon>
        <taxon>Spermatophyta</taxon>
        <taxon>Magnoliopsida</taxon>
        <taxon>eudicotyledons</taxon>
        <taxon>Gunneridae</taxon>
        <taxon>Pentapetalae</taxon>
        <taxon>rosids</taxon>
        <taxon>fabids</taxon>
        <taxon>Fabales</taxon>
        <taxon>Fabaceae</taxon>
        <taxon>Papilionoideae</taxon>
        <taxon>50 kb inversion clade</taxon>
        <taxon>NPAAA clade</taxon>
        <taxon>indigoferoid/millettioid clade</taxon>
        <taxon>Phaseoleae</taxon>
        <taxon>Vigna</taxon>
    </lineage>
</organism>
<evidence type="ECO:0000313" key="11">
    <source>
        <dbReference type="Proteomes" id="UP001374535"/>
    </source>
</evidence>
<dbReference type="PANTHER" id="PTHR32285:SF178">
    <property type="entry name" value="PMR5_CAS1P GDSL_SGNH-LIKE ACYL-ESTERASE FAMILY PROTEIN"/>
    <property type="match status" value="1"/>
</dbReference>
<feature type="transmembrane region" description="Helical" evidence="7">
    <location>
        <begin position="18"/>
        <end position="38"/>
    </location>
</feature>
<keyword evidence="6 7" id="KW-0472">Membrane</keyword>
<evidence type="ECO:0000256" key="3">
    <source>
        <dbReference type="ARBA" id="ARBA00022692"/>
    </source>
</evidence>
<evidence type="ECO:0000259" key="9">
    <source>
        <dbReference type="Pfam" id="PF14416"/>
    </source>
</evidence>
<dbReference type="Pfam" id="PF13839">
    <property type="entry name" value="PC-Esterase"/>
    <property type="match status" value="2"/>
</dbReference>
<dbReference type="GO" id="GO:0016413">
    <property type="term" value="F:O-acetyltransferase activity"/>
    <property type="evidence" value="ECO:0007669"/>
    <property type="project" value="InterPro"/>
</dbReference>
<evidence type="ECO:0000256" key="7">
    <source>
        <dbReference type="SAM" id="Phobius"/>
    </source>
</evidence>
<dbReference type="AlphaFoldDB" id="A0AAQ3NZ83"/>
<keyword evidence="5 7" id="KW-1133">Transmembrane helix</keyword>
<comment type="subcellular location">
    <subcellularLocation>
        <location evidence="1">Membrane</location>
        <topology evidence="1">Single-pass membrane protein</topology>
    </subcellularLocation>
</comment>
<evidence type="ECO:0000256" key="4">
    <source>
        <dbReference type="ARBA" id="ARBA00022968"/>
    </source>
</evidence>
<dbReference type="InterPro" id="IPR029962">
    <property type="entry name" value="TBL"/>
</dbReference>
<evidence type="ECO:0008006" key="12">
    <source>
        <dbReference type="Google" id="ProtNLM"/>
    </source>
</evidence>
<dbReference type="GO" id="GO:0005794">
    <property type="term" value="C:Golgi apparatus"/>
    <property type="evidence" value="ECO:0007669"/>
    <property type="project" value="TreeGrafter"/>
</dbReference>
<sequence>MAKAHQIAVGSTWGIRNIFQSLVAILATTFVVTAIYLTQEGEQWSDEKTKLHSLSKCDVFSGKWVFDNESYPLYKEQQCTFMSDQLACEKFGRKDLGYQNWRWKPHQCDLPRFNATALLERLRNKRMVFVGDSLNRGQWVSMVCLVESSVPPTLKSMRTIANGSLNIFKAEGYNATIEFYWAPLLVESNSDDPVNHRVAERTVRVHAIEKHAKYWTDADILVFNTFLWWRRKAMNVLWGSFGDPNGVMKRVGMGENCYKEKDQIREEGYWGNGSYPSMMRVVENVIEDLNGRGLKVELLNITQLSEYRKEGHPSIYRKQWDPLTEEQLSNPKTYADCIHWCLPGVPDVWNELLYAYILHP</sequence>
<dbReference type="InterPro" id="IPR026057">
    <property type="entry name" value="TBL_C"/>
</dbReference>
<feature type="domain" description="Trichome birefringence-like C-terminal" evidence="8">
    <location>
        <begin position="253"/>
        <end position="355"/>
    </location>
</feature>